<dbReference type="Pfam" id="PF08376">
    <property type="entry name" value="NIT"/>
    <property type="match status" value="1"/>
</dbReference>
<dbReference type="RefSeq" id="WP_023928584.1">
    <property type="nucleotide sequence ID" value="NZ_KI669455.1"/>
</dbReference>
<feature type="domain" description="Methyl-accepting transducer" evidence="5">
    <location>
        <begin position="405"/>
        <end position="634"/>
    </location>
</feature>
<dbReference type="SMART" id="SM00283">
    <property type="entry name" value="MA"/>
    <property type="match status" value="1"/>
</dbReference>
<keyword evidence="7" id="KW-1185">Reference proteome</keyword>
<evidence type="ECO:0000256" key="3">
    <source>
        <dbReference type="SAM" id="Coils"/>
    </source>
</evidence>
<keyword evidence="4" id="KW-1133">Transmembrane helix</keyword>
<dbReference type="InterPro" id="IPR004089">
    <property type="entry name" value="MCPsignal_dom"/>
</dbReference>
<evidence type="ECO:0000256" key="4">
    <source>
        <dbReference type="SAM" id="Phobius"/>
    </source>
</evidence>
<dbReference type="Pfam" id="PF00015">
    <property type="entry name" value="MCPsignal"/>
    <property type="match status" value="1"/>
</dbReference>
<dbReference type="HOGENOM" id="CLU_000445_107_27_7"/>
<evidence type="ECO:0000259" key="5">
    <source>
        <dbReference type="PROSITE" id="PS50111"/>
    </source>
</evidence>
<keyword evidence="4" id="KW-0812">Transmembrane</keyword>
<evidence type="ECO:0000313" key="6">
    <source>
        <dbReference type="EMBL" id="ETD22470.1"/>
    </source>
</evidence>
<feature type="coiled-coil region" evidence="3">
    <location>
        <begin position="626"/>
        <end position="660"/>
    </location>
</feature>
<organism evidence="6 7">
    <name type="scientific">Helicobacter macacae MIT 99-5501</name>
    <dbReference type="NCBI Taxonomy" id="1357400"/>
    <lineage>
        <taxon>Bacteria</taxon>
        <taxon>Pseudomonadati</taxon>
        <taxon>Campylobacterota</taxon>
        <taxon>Epsilonproteobacteria</taxon>
        <taxon>Campylobacterales</taxon>
        <taxon>Helicobacteraceae</taxon>
        <taxon>Helicobacter</taxon>
    </lineage>
</organism>
<dbReference type="GO" id="GO:0007165">
    <property type="term" value="P:signal transduction"/>
    <property type="evidence" value="ECO:0007669"/>
    <property type="project" value="UniProtKB-KW"/>
</dbReference>
<proteinExistence type="predicted"/>
<dbReference type="PROSITE" id="PS50111">
    <property type="entry name" value="CHEMOTAXIS_TRANSDUC_2"/>
    <property type="match status" value="1"/>
</dbReference>
<accession>V8C638</accession>
<gene>
    <name evidence="6" type="ORF">HMPREF2086_01781</name>
</gene>
<dbReference type="PATRIC" id="fig|1357400.3.peg.2400"/>
<dbReference type="OrthoDB" id="2489132at2"/>
<dbReference type="InterPro" id="IPR013587">
    <property type="entry name" value="Nitrate/nitrite_sensing"/>
</dbReference>
<dbReference type="Gene3D" id="1.10.287.950">
    <property type="entry name" value="Methyl-accepting chemotaxis protein"/>
    <property type="match status" value="1"/>
</dbReference>
<dbReference type="eggNOG" id="COG0840">
    <property type="taxonomic scope" value="Bacteria"/>
</dbReference>
<dbReference type="PANTHER" id="PTHR32089:SF114">
    <property type="entry name" value="METHYL-ACCEPTING CHEMOTAXIS PROTEIN MCPB"/>
    <property type="match status" value="1"/>
</dbReference>
<sequence length="663" mass="73037">MHFLNHFTLKSKIIALTLLPLIACIVLMLMQLKSTQDSLSANKSLSTQIAISAKVSDLIHELQKERGLSAGFLSSRGVKFSSELKSQRNSTDSVLKELKKIASKDLLKGFDLQSGFDALDLLDSTRLNADNSLRGDSPLIAQTIGYYTKTISTLLEAIAKSTSLVKDSHILRLMFSYTNFLYAKESAGLERATGNAMLSSNSPASDAQYDTFVSLLTKQEVYEKAFLDFGDSKDRAIYDKAREQPSFKQVESIRESIKSHHKSGDYGVEAKVWWDTITTKIDILKDVEDKITLNIKNILSQEISSQQVGFWAVLLLDGLAFAISILLCVFVTKNILDNLSAVNTKLDFITSHKALNETIEVKSQDGVGQMAKSVNAFLGFIHKVFVGLQVAINSNKSAVQTLEGVSRRLDSSSAKIQSISEENTELGQKSNQTLDENIAILKATKNELENAIKNAKSTKDITTKINTQVQESMEKERDNATKIEHLAKEAQNIQAVLSMITDIAEQTNLLALNAAIEAARAGEHGRGFAVVADEVRKLAERTQRSVNETSVIIKSILQSVDEINTQMEESLESMQELVNGSQDMQGNINTLEEAINDTLEKSLESSSMANLVNDNVSALIANGDKINSYIKELADINIQMQKASKEIISKTNELNSATCEFKI</sequence>
<evidence type="ECO:0000256" key="2">
    <source>
        <dbReference type="PROSITE-ProRule" id="PRU00284"/>
    </source>
</evidence>
<comment type="caution">
    <text evidence="6">The sequence shown here is derived from an EMBL/GenBank/DDBJ whole genome shotgun (WGS) entry which is preliminary data.</text>
</comment>
<reference evidence="6 7" key="1">
    <citation type="journal article" date="2014" name="Genome Announc.">
        <title>Draft genome sequences of six enterohepatic helicobacter species isolated from humans and one from rhesus macaques.</title>
        <authorList>
            <person name="Shen Z."/>
            <person name="Sheh A."/>
            <person name="Young S.K."/>
            <person name="Abouelliel A."/>
            <person name="Ward D.V."/>
            <person name="Earl A.M."/>
            <person name="Fox J.G."/>
        </authorList>
    </citation>
    <scope>NUCLEOTIDE SEQUENCE [LARGE SCALE GENOMIC DNA]</scope>
    <source>
        <strain evidence="6 7">MIT 99-5501</strain>
    </source>
</reference>
<dbReference type="GO" id="GO:0016020">
    <property type="term" value="C:membrane"/>
    <property type="evidence" value="ECO:0007669"/>
    <property type="project" value="InterPro"/>
</dbReference>
<dbReference type="Proteomes" id="UP000018731">
    <property type="component" value="Unassembled WGS sequence"/>
</dbReference>
<keyword evidence="3" id="KW-0175">Coiled coil</keyword>
<dbReference type="EMBL" id="AZJI01000009">
    <property type="protein sequence ID" value="ETD22470.1"/>
    <property type="molecule type" value="Genomic_DNA"/>
</dbReference>
<dbReference type="PANTHER" id="PTHR32089">
    <property type="entry name" value="METHYL-ACCEPTING CHEMOTAXIS PROTEIN MCPB"/>
    <property type="match status" value="1"/>
</dbReference>
<keyword evidence="4" id="KW-0472">Membrane</keyword>
<evidence type="ECO:0000313" key="7">
    <source>
        <dbReference type="Proteomes" id="UP000018731"/>
    </source>
</evidence>
<dbReference type="STRING" id="1357400.HMPREF2086_01781"/>
<name>V8C638_9HELI</name>
<protein>
    <recommendedName>
        <fullName evidence="5">Methyl-accepting transducer domain-containing protein</fullName>
    </recommendedName>
</protein>
<dbReference type="SUPFAM" id="SSF58104">
    <property type="entry name" value="Methyl-accepting chemotaxis protein (MCP) signaling domain"/>
    <property type="match status" value="1"/>
</dbReference>
<keyword evidence="1 2" id="KW-0807">Transducer</keyword>
<dbReference type="AlphaFoldDB" id="V8C638"/>
<feature type="coiled-coil region" evidence="3">
    <location>
        <begin position="431"/>
        <end position="493"/>
    </location>
</feature>
<feature type="transmembrane region" description="Helical" evidence="4">
    <location>
        <begin position="12"/>
        <end position="32"/>
    </location>
</feature>
<evidence type="ECO:0000256" key="1">
    <source>
        <dbReference type="ARBA" id="ARBA00023224"/>
    </source>
</evidence>